<sequence>MQIIYICAGLLLVCVLVLCAVLVRSKFQNATLRKDLQTLRTHNETLIHNEQILQAKIRESSEQYTKLLQENARLQAYMDSNATLLQTLEQTYAQNLATLKKEFAQSLQIQSQGMLQQNKLYLMEDSKKILESVFAPVRESMREYKEHLIANETKLETNIKNMFAYTQDIGQNADKLAQILKGDKKIRGSFAEIQLKNVLEHSGLIEGEQYKLQEHFSLEGSGYRPDAVVYLDKQKSIIIDSKFPLPNDFSFQSVDMSVCQEIARNLKNRIDELAKKPYANFQSHTYEFVLLFIPYQNILDLALSVDNGIYQYAYTKKVYLTTPHTLFMALKTIEVSWVHIQSDEKVRSAFEEIGKFYDKFVGITEDFMNLKKLIERLGKQSDEIDSKLISGRGSLASRFESLKKLGAKTTKALPTKDFADV</sequence>
<evidence type="ECO:0000256" key="2">
    <source>
        <dbReference type="ARBA" id="ARBA00009840"/>
    </source>
</evidence>
<comment type="function">
    <text evidence="1">Involved in DNA recombination.</text>
</comment>
<reference evidence="5 6" key="1">
    <citation type="submission" date="2018-04" db="EMBL/GenBank/DDBJ databases">
        <title>Novel Campyloabacter and Helicobacter Species and Strains.</title>
        <authorList>
            <person name="Mannion A.J."/>
            <person name="Shen Z."/>
            <person name="Fox J.G."/>
        </authorList>
    </citation>
    <scope>NUCLEOTIDE SEQUENCE [LARGE SCALE GENOMIC DNA]</scope>
    <source>
        <strain evidence="5 6">MIT 12-6600</strain>
    </source>
</reference>
<keyword evidence="4" id="KW-0233">DNA recombination</keyword>
<dbReference type="InterPro" id="IPR003798">
    <property type="entry name" value="DNA_recombination_RmuC"/>
</dbReference>
<accession>A0A3D8ISY7</accession>
<dbReference type="GO" id="GO:0006310">
    <property type="term" value="P:DNA recombination"/>
    <property type="evidence" value="ECO:0007669"/>
    <property type="project" value="UniProtKB-KW"/>
</dbReference>
<comment type="similarity">
    <text evidence="2">Belongs to the RmuC family.</text>
</comment>
<dbReference type="RefSeq" id="WP_115570272.1">
    <property type="nucleotide sequence ID" value="NZ_NXLT01000001.1"/>
</dbReference>
<evidence type="ECO:0000256" key="4">
    <source>
        <dbReference type="ARBA" id="ARBA00023172"/>
    </source>
</evidence>
<evidence type="ECO:0000313" key="6">
    <source>
        <dbReference type="Proteomes" id="UP000256514"/>
    </source>
</evidence>
<dbReference type="EMBL" id="NXLT01000001">
    <property type="protein sequence ID" value="RDU68312.1"/>
    <property type="molecule type" value="Genomic_DNA"/>
</dbReference>
<dbReference type="PANTHER" id="PTHR30563">
    <property type="entry name" value="DNA RECOMBINATION PROTEIN RMUC"/>
    <property type="match status" value="1"/>
</dbReference>
<evidence type="ECO:0000256" key="3">
    <source>
        <dbReference type="ARBA" id="ARBA00023054"/>
    </source>
</evidence>
<protein>
    <submittedName>
        <fullName evidence="5">DNA recombination protein RmuC</fullName>
    </submittedName>
</protein>
<evidence type="ECO:0000313" key="5">
    <source>
        <dbReference type="EMBL" id="RDU68312.1"/>
    </source>
</evidence>
<gene>
    <name evidence="5" type="ORF">CQA54_00385</name>
</gene>
<keyword evidence="3" id="KW-0175">Coiled coil</keyword>
<dbReference type="Proteomes" id="UP000256514">
    <property type="component" value="Unassembled WGS sequence"/>
</dbReference>
<organism evidence="5 6">
    <name type="scientific">Helicobacter equorum</name>
    <dbReference type="NCBI Taxonomy" id="361872"/>
    <lineage>
        <taxon>Bacteria</taxon>
        <taxon>Pseudomonadati</taxon>
        <taxon>Campylobacterota</taxon>
        <taxon>Epsilonproteobacteria</taxon>
        <taxon>Campylobacterales</taxon>
        <taxon>Helicobacteraceae</taxon>
        <taxon>Helicobacter</taxon>
    </lineage>
</organism>
<dbReference type="PANTHER" id="PTHR30563:SF0">
    <property type="entry name" value="DNA RECOMBINATION PROTEIN RMUC"/>
    <property type="match status" value="1"/>
</dbReference>
<proteinExistence type="inferred from homology"/>
<comment type="caution">
    <text evidence="5">The sequence shown here is derived from an EMBL/GenBank/DDBJ whole genome shotgun (WGS) entry which is preliminary data.</text>
</comment>
<dbReference type="Pfam" id="PF02646">
    <property type="entry name" value="RmuC"/>
    <property type="match status" value="1"/>
</dbReference>
<evidence type="ECO:0000256" key="1">
    <source>
        <dbReference type="ARBA" id="ARBA00003416"/>
    </source>
</evidence>
<name>A0A3D8ISY7_9HELI</name>
<dbReference type="AlphaFoldDB" id="A0A3D8ISY7"/>
<keyword evidence="6" id="KW-1185">Reference proteome</keyword>
<dbReference type="OrthoDB" id="5352014at2"/>